<organism evidence="3 5">
    <name type="scientific">Thermococcus thioreducens</name>
    <dbReference type="NCBI Taxonomy" id="277988"/>
    <lineage>
        <taxon>Archaea</taxon>
        <taxon>Methanobacteriati</taxon>
        <taxon>Methanobacteriota</taxon>
        <taxon>Thermococci</taxon>
        <taxon>Thermococcales</taxon>
        <taxon>Thermococcaceae</taxon>
        <taxon>Thermococcus</taxon>
    </lineage>
</organism>
<keyword evidence="7" id="KW-1185">Reference proteome</keyword>
<dbReference type="Gene3D" id="3.40.50.12090">
    <property type="match status" value="1"/>
</dbReference>
<gene>
    <name evidence="2" type="ORF">A3L14_08985</name>
    <name evidence="3" type="ORF">AMR53_11130</name>
    <name evidence="4" type="ORF">SAMN05216170_0142</name>
</gene>
<evidence type="ECO:0000313" key="2">
    <source>
        <dbReference type="EMBL" id="ASJ13010.1"/>
    </source>
</evidence>
<name>A0A0Q2QNJ5_9EURY</name>
<dbReference type="EMBL" id="LIXN01000024">
    <property type="protein sequence ID" value="KQH81445.1"/>
    <property type="molecule type" value="Genomic_DNA"/>
</dbReference>
<dbReference type="OrthoDB" id="86217at2157"/>
<reference evidence="6" key="4">
    <citation type="submission" date="2016-10" db="EMBL/GenBank/DDBJ databases">
        <authorList>
            <person name="Varghese N."/>
            <person name="Submissions S."/>
        </authorList>
    </citation>
    <scope>NUCLEOTIDE SEQUENCE [LARGE SCALE GENOMIC DNA]</scope>
    <source>
        <strain evidence="6">OGL-20</strain>
    </source>
</reference>
<dbReference type="PANTHER" id="PTHR30032:SF1">
    <property type="entry name" value="N-ACETYLMURAMOYL-L-ALANINE AMIDASE LYTC"/>
    <property type="match status" value="1"/>
</dbReference>
<dbReference type="EMBL" id="CP015105">
    <property type="protein sequence ID" value="ASJ13010.1"/>
    <property type="molecule type" value="Genomic_DNA"/>
</dbReference>
<feature type="coiled-coil region" evidence="1">
    <location>
        <begin position="295"/>
        <end position="365"/>
    </location>
</feature>
<evidence type="ECO:0000313" key="6">
    <source>
        <dbReference type="Proteomes" id="UP000182125"/>
    </source>
</evidence>
<dbReference type="Proteomes" id="UP000182125">
    <property type="component" value="Unassembled WGS sequence"/>
</dbReference>
<evidence type="ECO:0000313" key="5">
    <source>
        <dbReference type="Proteomes" id="UP000051862"/>
    </source>
</evidence>
<evidence type="ECO:0000313" key="3">
    <source>
        <dbReference type="EMBL" id="KQH81445.1"/>
    </source>
</evidence>
<evidence type="ECO:0000256" key="1">
    <source>
        <dbReference type="SAM" id="Coils"/>
    </source>
</evidence>
<dbReference type="GeneID" id="33334557"/>
<dbReference type="Proteomes" id="UP000250136">
    <property type="component" value="Chromosome"/>
</dbReference>
<accession>A0A0Q2QNJ5</accession>
<reference evidence="2 7" key="2">
    <citation type="submission" date="2016-04" db="EMBL/GenBank/DDBJ databases">
        <title>Complete genome sequence of Thermococcus thioreducens type strain OGL-20P.</title>
        <authorList>
            <person name="Oger P.M."/>
        </authorList>
    </citation>
    <scope>NUCLEOTIDE SEQUENCE [LARGE SCALE GENOMIC DNA]</scope>
    <source>
        <strain evidence="2 7">OGL-20P</strain>
    </source>
</reference>
<reference evidence="3 5" key="1">
    <citation type="submission" date="2015-08" db="EMBL/GenBank/DDBJ databases">
        <title>Thermococcus thioreducens DSM 14981 genome sequencing.</title>
        <authorList>
            <person name="Hong S.-J."/>
            <person name="Kim M.-C."/>
            <person name="Shin J.-H."/>
        </authorList>
    </citation>
    <scope>NUCLEOTIDE SEQUENCE [LARGE SCALE GENOMIC DNA]</scope>
    <source>
        <strain evidence="3 5">DSM 14981</strain>
    </source>
</reference>
<dbReference type="RefSeq" id="WP_055430316.1">
    <property type="nucleotide sequence ID" value="NZ_CP015105.1"/>
</dbReference>
<reference evidence="4" key="3">
    <citation type="submission" date="2016-10" db="EMBL/GenBank/DDBJ databases">
        <authorList>
            <person name="de Groot N.N."/>
        </authorList>
    </citation>
    <scope>NUCLEOTIDE SEQUENCE [LARGE SCALE GENOMIC DNA]</scope>
    <source>
        <strain evidence="4">OGL-20</strain>
    </source>
</reference>
<dbReference type="PANTHER" id="PTHR30032">
    <property type="entry name" value="N-ACETYLMURAMOYL-L-ALANINE AMIDASE-RELATED"/>
    <property type="match status" value="1"/>
</dbReference>
<keyword evidence="1" id="KW-0175">Coiled coil</keyword>
<protein>
    <submittedName>
        <fullName evidence="4">Putative cell wall-binding protein</fullName>
    </submittedName>
</protein>
<dbReference type="KEGG" id="ttd:A3L14_08985"/>
<dbReference type="Proteomes" id="UP000051862">
    <property type="component" value="Unassembled WGS sequence"/>
</dbReference>
<evidence type="ECO:0000313" key="4">
    <source>
        <dbReference type="EMBL" id="SEV82340.1"/>
    </source>
</evidence>
<proteinExistence type="predicted"/>
<sequence>MMGEKVLAILLGLLMVATSVTFSNVSASTSVTVILVSDNAADKAVAEYLANVTGAVVVTTTWGVYDPNVTAEIMSYAPDEVIIIGGPDAVVEQYVADLEELGITVERWGGQNRYETNFIVMEQARIKFRLQFSGSVIVAGNDSLAIRNALQIAVQNGAVIVYVNKSTNVTGVMGRFQVKTATMVGTPASERVMEHVKEQLRECNCTAEEVQVNITKETVLQLMVQVRERVRAIEEIANETNSTQLMQQVRVMEMTMEKANQALQAGNCTYAYQLMLELQVKTQFSLKVANSEMRIAMKNSEKIALEREMAKLQAQVSVMERAGINVTEINSLMEQLRVAIQNGQYEQARQLMNQIKAMIREAYQNGRRSIRESAQRTPGMGSSRP</sequence>
<evidence type="ECO:0000313" key="7">
    <source>
        <dbReference type="Proteomes" id="UP000250136"/>
    </source>
</evidence>
<dbReference type="AlphaFoldDB" id="A0A0Q2QNJ5"/>
<dbReference type="PATRIC" id="fig|277988.4.peg.2333"/>
<dbReference type="InterPro" id="IPR051922">
    <property type="entry name" value="Bact_Sporulation_Assoc"/>
</dbReference>
<dbReference type="EMBL" id="FOIW01000001">
    <property type="protein sequence ID" value="SEV82340.1"/>
    <property type="molecule type" value="Genomic_DNA"/>
</dbReference>